<evidence type="ECO:0000313" key="2">
    <source>
        <dbReference type="EMBL" id="GIE19057.1"/>
    </source>
</evidence>
<name>A0ABQ3ZLJ1_9ACTN</name>
<evidence type="ECO:0000256" key="1">
    <source>
        <dbReference type="SAM" id="MobiDB-lite"/>
    </source>
</evidence>
<sequence length="137" mass="15114">MARLRVGPAVDQSSAAGRYEAVQHGSGQREAGQHGLRIRCRCAQARVRYNPSAAQLRVWVGAGVVARRWVDFWGEVGHLRTWQGVRGRFGAARRLVAWPRSLAGGAVRTTTDPSRHEFDRARPKKPGRSGPDHDGPE</sequence>
<protein>
    <recommendedName>
        <fullName evidence="4">Helix-turn-helix protein</fullName>
    </recommendedName>
</protein>
<reference evidence="2 3" key="1">
    <citation type="submission" date="2021-01" db="EMBL/GenBank/DDBJ databases">
        <title>Whole genome shotgun sequence of Actinoplanes humidus NBRC 14915.</title>
        <authorList>
            <person name="Komaki H."/>
            <person name="Tamura T."/>
        </authorList>
    </citation>
    <scope>NUCLEOTIDE SEQUENCE [LARGE SCALE GENOMIC DNA]</scope>
    <source>
        <strain evidence="2 3">NBRC 14915</strain>
    </source>
</reference>
<dbReference type="Proteomes" id="UP000603200">
    <property type="component" value="Unassembled WGS sequence"/>
</dbReference>
<evidence type="ECO:0000313" key="3">
    <source>
        <dbReference type="Proteomes" id="UP000603200"/>
    </source>
</evidence>
<comment type="caution">
    <text evidence="2">The sequence shown here is derived from an EMBL/GenBank/DDBJ whole genome shotgun (WGS) entry which is preliminary data.</text>
</comment>
<proteinExistence type="predicted"/>
<gene>
    <name evidence="2" type="ORF">Ahu01nite_021590</name>
</gene>
<organism evidence="2 3">
    <name type="scientific">Winogradskya humida</name>
    <dbReference type="NCBI Taxonomy" id="113566"/>
    <lineage>
        <taxon>Bacteria</taxon>
        <taxon>Bacillati</taxon>
        <taxon>Actinomycetota</taxon>
        <taxon>Actinomycetes</taxon>
        <taxon>Micromonosporales</taxon>
        <taxon>Micromonosporaceae</taxon>
        <taxon>Winogradskya</taxon>
    </lineage>
</organism>
<keyword evidence="3" id="KW-1185">Reference proteome</keyword>
<dbReference type="EMBL" id="BOMN01000026">
    <property type="protein sequence ID" value="GIE19057.1"/>
    <property type="molecule type" value="Genomic_DNA"/>
</dbReference>
<accession>A0ABQ3ZLJ1</accession>
<evidence type="ECO:0008006" key="4">
    <source>
        <dbReference type="Google" id="ProtNLM"/>
    </source>
</evidence>
<feature type="region of interest" description="Disordered" evidence="1">
    <location>
        <begin position="102"/>
        <end position="137"/>
    </location>
</feature>